<dbReference type="GO" id="GO:0006886">
    <property type="term" value="P:intracellular protein transport"/>
    <property type="evidence" value="ECO:0007669"/>
    <property type="project" value="InterPro"/>
</dbReference>
<keyword evidence="4" id="KW-0472">Membrane</keyword>
<feature type="compositionally biased region" description="Basic residues" evidence="6">
    <location>
        <begin position="185"/>
        <end position="200"/>
    </location>
</feature>
<dbReference type="GO" id="GO:0030131">
    <property type="term" value="C:clathrin adaptor complex"/>
    <property type="evidence" value="ECO:0007669"/>
    <property type="project" value="InterPro"/>
</dbReference>
<keyword evidence="5" id="KW-0968">Cytoplasmic vesicle</keyword>
<dbReference type="STRING" id="1789683.A0A1X7R8I8"/>
<evidence type="ECO:0000313" key="9">
    <source>
        <dbReference type="Proteomes" id="UP000196158"/>
    </source>
</evidence>
<dbReference type="SUPFAM" id="SSF49447">
    <property type="entry name" value="Second domain of Mu2 adaptin subunit (ap50) of ap2 adaptor"/>
    <property type="match status" value="1"/>
</dbReference>
<feature type="compositionally biased region" description="Basic and acidic residues" evidence="6">
    <location>
        <begin position="230"/>
        <end position="239"/>
    </location>
</feature>
<evidence type="ECO:0000256" key="4">
    <source>
        <dbReference type="ARBA" id="ARBA00023136"/>
    </source>
</evidence>
<dbReference type="EMBL" id="FXLY01000009">
    <property type="protein sequence ID" value="SMN21780.1"/>
    <property type="molecule type" value="Genomic_DNA"/>
</dbReference>
<dbReference type="Proteomes" id="UP000196158">
    <property type="component" value="Unassembled WGS sequence"/>
</dbReference>
<feature type="domain" description="MHD" evidence="7">
    <location>
        <begin position="274"/>
        <end position="583"/>
    </location>
</feature>
<keyword evidence="9" id="KW-1185">Reference proteome</keyword>
<comment type="subcellular location">
    <subcellularLocation>
        <location evidence="1">Cytoplasmic vesicle membrane</location>
    </subcellularLocation>
</comment>
<dbReference type="PROSITE" id="PS00990">
    <property type="entry name" value="CLAT_ADAPTOR_M_1"/>
    <property type="match status" value="1"/>
</dbReference>
<dbReference type="PANTHER" id="PTHR10529">
    <property type="entry name" value="AP COMPLEX SUBUNIT MU"/>
    <property type="match status" value="1"/>
</dbReference>
<keyword evidence="2" id="KW-0813">Transport</keyword>
<sequence>MSSILYILNENLEPLISRNIRALPSTDLPIAQFKKLYHPGSPPVIRGNHDTFEYMYQGFSYVYIRRDSLFFVSLVDNTVDIMETLHYLEQFYLLLKNYFTVKVLDKNLILDNPILVMELLDESIDFGFIQVTDAGLIKDYIRVKTNVPEIDEKNKRLQLGGVKNQSEFDDEDDMFGSESDEGRKKVQKQRRKLKHRHKSTTKRELGHLTKKVVQTWKRDQKKKGTFGNNDNDHDGHIEGGDNDDELDDTFMNSDIAKTTVMAISWRTKGIHYAKNEFYLDVVEKIEYYMDYDSQTVRKNTIHGQIVCKSFLSGMPELHVSINKILNKDKQFLSSCKFHQCVSLESIEEGKEITFIPPDGDFILCSYELKRHVRDQPIIKLNKFELKQKLNKFKLQIHCSVESHFKPTNVTSKLNLQIPLKQLFQKYQIDLSKNIKSKCDEGKVLFNVSDDFLLWEIGAMKGGHGENQLSMVVEFALFNQEEYDRKQEELRTSMNPPPLVEGIKLEEIYQQIHGDDHDVTKETPAQDKRELEKTQLLHINFEIPYSTLSGINIEYLKIEEPQLQYQSFPWVRYKAINDEEYAYAI</sequence>
<dbReference type="InterPro" id="IPR011012">
    <property type="entry name" value="Longin-like_dom_sf"/>
</dbReference>
<dbReference type="InterPro" id="IPR018240">
    <property type="entry name" value="Clathrin_mu_CS"/>
</dbReference>
<evidence type="ECO:0000256" key="6">
    <source>
        <dbReference type="SAM" id="MobiDB-lite"/>
    </source>
</evidence>
<dbReference type="InterPro" id="IPR027200">
    <property type="entry name" value="Apm2_N"/>
</dbReference>
<dbReference type="InterPro" id="IPR028565">
    <property type="entry name" value="MHD"/>
</dbReference>
<evidence type="ECO:0000259" key="7">
    <source>
        <dbReference type="PROSITE" id="PS51072"/>
    </source>
</evidence>
<accession>A0A1X7R8I8</accession>
<feature type="region of interest" description="Disordered" evidence="6">
    <location>
        <begin position="167"/>
        <end position="200"/>
    </location>
</feature>
<dbReference type="PROSITE" id="PS00991">
    <property type="entry name" value="CLAT_ADAPTOR_M_2"/>
    <property type="match status" value="1"/>
</dbReference>
<name>A0A1X7R8I8_9SACH</name>
<feature type="region of interest" description="Disordered" evidence="6">
    <location>
        <begin position="219"/>
        <end position="243"/>
    </location>
</feature>
<organism evidence="8 9">
    <name type="scientific">Maudiozyma saulgeensis</name>
    <dbReference type="NCBI Taxonomy" id="1789683"/>
    <lineage>
        <taxon>Eukaryota</taxon>
        <taxon>Fungi</taxon>
        <taxon>Dikarya</taxon>
        <taxon>Ascomycota</taxon>
        <taxon>Saccharomycotina</taxon>
        <taxon>Saccharomycetes</taxon>
        <taxon>Saccharomycetales</taxon>
        <taxon>Saccharomycetaceae</taxon>
        <taxon>Maudiozyma</taxon>
    </lineage>
</organism>
<dbReference type="InterPro" id="IPR036168">
    <property type="entry name" value="AP2_Mu_C_sf"/>
</dbReference>
<evidence type="ECO:0000256" key="1">
    <source>
        <dbReference type="ARBA" id="ARBA00004156"/>
    </source>
</evidence>
<dbReference type="Gene3D" id="2.60.40.1170">
    <property type="entry name" value="Mu homology domain, subdomain B"/>
    <property type="match status" value="4"/>
</dbReference>
<evidence type="ECO:0000256" key="5">
    <source>
        <dbReference type="ARBA" id="ARBA00023329"/>
    </source>
</evidence>
<dbReference type="PROSITE" id="PS51072">
    <property type="entry name" value="MHD"/>
    <property type="match status" value="1"/>
</dbReference>
<proteinExistence type="predicted"/>
<dbReference type="OrthoDB" id="10259133at2759"/>
<feature type="compositionally biased region" description="Acidic residues" evidence="6">
    <location>
        <begin position="167"/>
        <end position="179"/>
    </location>
</feature>
<evidence type="ECO:0000313" key="8">
    <source>
        <dbReference type="EMBL" id="SMN21780.1"/>
    </source>
</evidence>
<protein>
    <recommendedName>
        <fullName evidence="7">MHD domain-containing protein</fullName>
    </recommendedName>
</protein>
<evidence type="ECO:0000256" key="2">
    <source>
        <dbReference type="ARBA" id="ARBA00022448"/>
    </source>
</evidence>
<gene>
    <name evidence="8" type="ORF">KASA_0J00902G</name>
</gene>
<dbReference type="AlphaFoldDB" id="A0A1X7R8I8"/>
<dbReference type="Pfam" id="PF00928">
    <property type="entry name" value="Adap_comp_sub"/>
    <property type="match status" value="1"/>
</dbReference>
<dbReference type="Gene3D" id="3.30.450.60">
    <property type="match status" value="1"/>
</dbReference>
<evidence type="ECO:0000256" key="3">
    <source>
        <dbReference type="ARBA" id="ARBA00022927"/>
    </source>
</evidence>
<keyword evidence="3" id="KW-0653">Protein transport</keyword>
<dbReference type="GO" id="GO:0030659">
    <property type="term" value="C:cytoplasmic vesicle membrane"/>
    <property type="evidence" value="ECO:0007669"/>
    <property type="project" value="UniProtKB-SubCell"/>
</dbReference>
<dbReference type="GO" id="GO:0016192">
    <property type="term" value="P:vesicle-mediated transport"/>
    <property type="evidence" value="ECO:0007669"/>
    <property type="project" value="InterPro"/>
</dbReference>
<dbReference type="CDD" id="cd14828">
    <property type="entry name" value="AP_Mu_N"/>
    <property type="match status" value="1"/>
</dbReference>
<reference evidence="8 9" key="1">
    <citation type="submission" date="2017-04" db="EMBL/GenBank/DDBJ databases">
        <authorList>
            <person name="Afonso C.L."/>
            <person name="Miller P.J."/>
            <person name="Scott M.A."/>
            <person name="Spackman E."/>
            <person name="Goraichik I."/>
            <person name="Dimitrov K.M."/>
            <person name="Suarez D.L."/>
            <person name="Swayne D.E."/>
        </authorList>
    </citation>
    <scope>NUCLEOTIDE SEQUENCE [LARGE SCALE GENOMIC DNA]</scope>
</reference>
<dbReference type="InterPro" id="IPR050431">
    <property type="entry name" value="Adaptor_comp_med_subunit"/>
</dbReference>
<dbReference type="SUPFAM" id="SSF64356">
    <property type="entry name" value="SNARE-like"/>
    <property type="match status" value="1"/>
</dbReference>